<dbReference type="KEGG" id="fsa:C5Q98_05905"/>
<dbReference type="Proteomes" id="UP000237947">
    <property type="component" value="Chromosome"/>
</dbReference>
<gene>
    <name evidence="1" type="ORF">C5Q98_05905</name>
</gene>
<keyword evidence="2" id="KW-1185">Reference proteome</keyword>
<dbReference type="AlphaFoldDB" id="A0A2S0KP24"/>
<dbReference type="OrthoDB" id="9804145at2"/>
<evidence type="ECO:0000313" key="1">
    <source>
        <dbReference type="EMBL" id="AVM42773.1"/>
    </source>
</evidence>
<protein>
    <submittedName>
        <fullName evidence="1">Uncharacterized protein</fullName>
    </submittedName>
</protein>
<evidence type="ECO:0000313" key="2">
    <source>
        <dbReference type="Proteomes" id="UP000237947"/>
    </source>
</evidence>
<reference evidence="2" key="1">
    <citation type="submission" date="2018-02" db="EMBL/GenBank/DDBJ databases">
        <authorList>
            <person name="Holder M.E."/>
            <person name="Ajami N.J."/>
            <person name="Petrosino J.F."/>
        </authorList>
    </citation>
    <scope>NUCLEOTIDE SEQUENCE [LARGE SCALE GENOMIC DNA]</scope>
    <source>
        <strain evidence="2">CCUG 47711</strain>
    </source>
</reference>
<name>A0A2S0KP24_9FIRM</name>
<sequence>MFAWHSQKKDNVKVKSLQAYIEPKGTQLLLQDECKEVFLSQIKDEHKIVDILGKGYTILGLPFFNQESRMAEFSKAIDELVKKL</sequence>
<accession>A0A2S0KP24</accession>
<dbReference type="EMBL" id="CP027226">
    <property type="protein sequence ID" value="AVM42773.1"/>
    <property type="molecule type" value="Genomic_DNA"/>
</dbReference>
<organism evidence="1 2">
    <name type="scientific">Fastidiosipila sanguinis</name>
    <dbReference type="NCBI Taxonomy" id="236753"/>
    <lineage>
        <taxon>Bacteria</taxon>
        <taxon>Bacillati</taxon>
        <taxon>Bacillota</taxon>
        <taxon>Clostridia</taxon>
        <taxon>Eubacteriales</taxon>
        <taxon>Oscillospiraceae</taxon>
        <taxon>Fastidiosipila</taxon>
    </lineage>
</organism>
<proteinExistence type="predicted"/>